<dbReference type="EMBL" id="CP117167">
    <property type="protein sequence ID" value="WCT13633.1"/>
    <property type="molecule type" value="Genomic_DNA"/>
</dbReference>
<evidence type="ECO:0000313" key="3">
    <source>
        <dbReference type="EMBL" id="WCT13633.1"/>
    </source>
</evidence>
<sequence length="322" mass="35873">MRKLILTLTILLSSTVFFKVSAQYYGSFVVQGDADKFYPVVFSDVDFDNNKATVLDIGRSNVHTDGTWRGSEIARFRFHTYNWGNSSNFIDADIRQFNPVTNTAFIAAWSDGSMSNSDKTIIIWLKGGGNTYFVNAPADINATVYDGVQHPLPYQETNGPARNYITTIQPYVNSNGFSSGGTAFFNGTGNSYFGSNVGIGTYNPDAKLTVQGTVHATEVLVDQTVPTPDYVFDKDYDLASLKDVKTYIDQNHHLPEIPSAAQVAKEGINLGEMNAKLLKKIEELTLYLIQQKEESQRQNRIQQRQINQLKHQIKALAKASQI</sequence>
<keyword evidence="4" id="KW-1185">Reference proteome</keyword>
<evidence type="ECO:0000256" key="2">
    <source>
        <dbReference type="SAM" id="SignalP"/>
    </source>
</evidence>
<organism evidence="3 4">
    <name type="scientific">Mucilaginibacter jinjuensis</name>
    <dbReference type="NCBI Taxonomy" id="1176721"/>
    <lineage>
        <taxon>Bacteria</taxon>
        <taxon>Pseudomonadati</taxon>
        <taxon>Bacteroidota</taxon>
        <taxon>Sphingobacteriia</taxon>
        <taxon>Sphingobacteriales</taxon>
        <taxon>Sphingobacteriaceae</taxon>
        <taxon>Mucilaginibacter</taxon>
    </lineage>
</organism>
<feature type="chain" id="PRO_5045505026" evidence="2">
    <location>
        <begin position="19"/>
        <end position="322"/>
    </location>
</feature>
<proteinExistence type="predicted"/>
<accession>A0ABY7TBQ0</accession>
<evidence type="ECO:0000256" key="1">
    <source>
        <dbReference type="SAM" id="Coils"/>
    </source>
</evidence>
<protein>
    <submittedName>
        <fullName evidence="3">Tail fiber protein</fullName>
    </submittedName>
</protein>
<reference evidence="3 4" key="1">
    <citation type="submission" date="2023-02" db="EMBL/GenBank/DDBJ databases">
        <title>Genome sequence of Mucilaginibacter jinjuensis strain KACC 16571.</title>
        <authorList>
            <person name="Kim S."/>
            <person name="Heo J."/>
            <person name="Kwon S.-W."/>
        </authorList>
    </citation>
    <scope>NUCLEOTIDE SEQUENCE [LARGE SCALE GENOMIC DNA]</scope>
    <source>
        <strain evidence="3 4">KACC 16571</strain>
    </source>
</reference>
<keyword evidence="1" id="KW-0175">Coiled coil</keyword>
<evidence type="ECO:0000313" key="4">
    <source>
        <dbReference type="Proteomes" id="UP001216139"/>
    </source>
</evidence>
<feature type="signal peptide" evidence="2">
    <location>
        <begin position="1"/>
        <end position="18"/>
    </location>
</feature>
<keyword evidence="2" id="KW-0732">Signal</keyword>
<dbReference type="Proteomes" id="UP001216139">
    <property type="component" value="Chromosome"/>
</dbReference>
<dbReference type="RefSeq" id="WP_273631939.1">
    <property type="nucleotide sequence ID" value="NZ_CP117167.1"/>
</dbReference>
<name>A0ABY7TBQ0_9SPHI</name>
<gene>
    <name evidence="3" type="ORF">PQO05_06755</name>
</gene>
<feature type="coiled-coil region" evidence="1">
    <location>
        <begin position="292"/>
        <end position="319"/>
    </location>
</feature>